<sequence>MLWWESTQPRAKLSFLGSRFDVLENLDRRSKRRRVWICHQKIVHYDMFLMCFRLKFSEQG</sequence>
<organism evidence="1">
    <name type="scientific">Brassica napus</name>
    <name type="common">Rape</name>
    <dbReference type="NCBI Taxonomy" id="3708"/>
    <lineage>
        <taxon>Eukaryota</taxon>
        <taxon>Viridiplantae</taxon>
        <taxon>Streptophyta</taxon>
        <taxon>Embryophyta</taxon>
        <taxon>Tracheophyta</taxon>
        <taxon>Spermatophyta</taxon>
        <taxon>Magnoliopsida</taxon>
        <taxon>eudicotyledons</taxon>
        <taxon>Gunneridae</taxon>
        <taxon>Pentapetalae</taxon>
        <taxon>rosids</taxon>
        <taxon>malvids</taxon>
        <taxon>Brassicales</taxon>
        <taxon>Brassicaceae</taxon>
        <taxon>Brassiceae</taxon>
        <taxon>Brassica</taxon>
    </lineage>
</organism>
<proteinExistence type="predicted"/>
<dbReference type="EMBL" id="HG994370">
    <property type="protein sequence ID" value="CAF2061065.1"/>
    <property type="molecule type" value="Genomic_DNA"/>
</dbReference>
<dbReference type="Proteomes" id="UP001295469">
    <property type="component" value="Chromosome C06"/>
</dbReference>
<protein>
    <submittedName>
        <fullName evidence="1">(rape) hypothetical protein</fullName>
    </submittedName>
</protein>
<name>A0A816QJ61_BRANA</name>
<evidence type="ECO:0000313" key="1">
    <source>
        <dbReference type="EMBL" id="CAF2061065.1"/>
    </source>
</evidence>
<reference evidence="1" key="1">
    <citation type="submission" date="2021-01" db="EMBL/GenBank/DDBJ databases">
        <authorList>
            <consortium name="Genoscope - CEA"/>
            <person name="William W."/>
        </authorList>
    </citation>
    <scope>NUCLEOTIDE SEQUENCE</scope>
</reference>
<gene>
    <name evidence="1" type="ORF">DARMORV10_C06P33000.1</name>
</gene>
<dbReference type="AlphaFoldDB" id="A0A816QJ61"/>
<accession>A0A816QJ61</accession>